<proteinExistence type="inferred from homology"/>
<name>A0AAD7EEI1_9AGAR</name>
<dbReference type="InterPro" id="IPR015505">
    <property type="entry name" value="Coronin"/>
</dbReference>
<dbReference type="AlphaFoldDB" id="A0AAD7EEI1"/>
<dbReference type="GO" id="GO:0051015">
    <property type="term" value="F:actin filament binding"/>
    <property type="evidence" value="ECO:0007669"/>
    <property type="project" value="TreeGrafter"/>
</dbReference>
<keyword evidence="2" id="KW-0677">Repeat</keyword>
<evidence type="ECO:0000256" key="2">
    <source>
        <dbReference type="RuleBase" id="RU280818"/>
    </source>
</evidence>
<dbReference type="Gene3D" id="2.130.10.10">
    <property type="entry name" value="YVTN repeat-like/Quinoprotein amine dehydrogenase"/>
    <property type="match status" value="1"/>
</dbReference>
<dbReference type="PANTHER" id="PTHR10856:SF0">
    <property type="entry name" value="CORONIN"/>
    <property type="match status" value="1"/>
</dbReference>
<dbReference type="InterPro" id="IPR036322">
    <property type="entry name" value="WD40_repeat_dom_sf"/>
</dbReference>
<dbReference type="Proteomes" id="UP001218218">
    <property type="component" value="Unassembled WGS sequence"/>
</dbReference>
<dbReference type="SUPFAM" id="SSF50978">
    <property type="entry name" value="WD40 repeat-like"/>
    <property type="match status" value="1"/>
</dbReference>
<sequence>MSCVLTPPTRKVGQVLFHPTTANAIVSTSGEHTVKLWDLANPEDPRAVLGGHGDAIQSITFNHTGMLLATMCHDSLFDPHVRAVTRCMWRTRMAGSKGGVDG</sequence>
<evidence type="ECO:0000313" key="4">
    <source>
        <dbReference type="Proteomes" id="UP001218218"/>
    </source>
</evidence>
<gene>
    <name evidence="3" type="ORF">DFH08DRAFT_972683</name>
</gene>
<dbReference type="PANTHER" id="PTHR10856">
    <property type="entry name" value="CORONIN"/>
    <property type="match status" value="1"/>
</dbReference>
<keyword evidence="4" id="KW-1185">Reference proteome</keyword>
<dbReference type="InterPro" id="IPR001680">
    <property type="entry name" value="WD40_rpt"/>
</dbReference>
<organism evidence="3 4">
    <name type="scientific">Mycena albidolilacea</name>
    <dbReference type="NCBI Taxonomy" id="1033008"/>
    <lineage>
        <taxon>Eukaryota</taxon>
        <taxon>Fungi</taxon>
        <taxon>Dikarya</taxon>
        <taxon>Basidiomycota</taxon>
        <taxon>Agaricomycotina</taxon>
        <taxon>Agaricomycetes</taxon>
        <taxon>Agaricomycetidae</taxon>
        <taxon>Agaricales</taxon>
        <taxon>Marasmiineae</taxon>
        <taxon>Mycenaceae</taxon>
        <taxon>Mycena</taxon>
    </lineage>
</organism>
<dbReference type="Pfam" id="PF00400">
    <property type="entry name" value="WD40"/>
    <property type="match status" value="2"/>
</dbReference>
<dbReference type="GO" id="GO:0007015">
    <property type="term" value="P:actin filament organization"/>
    <property type="evidence" value="ECO:0007669"/>
    <property type="project" value="TreeGrafter"/>
</dbReference>
<comment type="caution">
    <text evidence="3">The sequence shown here is derived from an EMBL/GenBank/DDBJ whole genome shotgun (WGS) entry which is preliminary data.</text>
</comment>
<evidence type="ECO:0000313" key="3">
    <source>
        <dbReference type="EMBL" id="KAJ7314642.1"/>
    </source>
</evidence>
<evidence type="ECO:0000256" key="1">
    <source>
        <dbReference type="PROSITE-ProRule" id="PRU00221"/>
    </source>
</evidence>
<keyword evidence="1 2" id="KW-0853">WD repeat</keyword>
<protein>
    <recommendedName>
        <fullName evidence="2">Coronin</fullName>
    </recommendedName>
</protein>
<dbReference type="EMBL" id="JARIHO010000066">
    <property type="protein sequence ID" value="KAJ7314642.1"/>
    <property type="molecule type" value="Genomic_DNA"/>
</dbReference>
<reference evidence="3" key="1">
    <citation type="submission" date="2023-03" db="EMBL/GenBank/DDBJ databases">
        <title>Massive genome expansion in bonnet fungi (Mycena s.s.) driven by repeated elements and novel gene families across ecological guilds.</title>
        <authorList>
            <consortium name="Lawrence Berkeley National Laboratory"/>
            <person name="Harder C.B."/>
            <person name="Miyauchi S."/>
            <person name="Viragh M."/>
            <person name="Kuo A."/>
            <person name="Thoen E."/>
            <person name="Andreopoulos B."/>
            <person name="Lu D."/>
            <person name="Skrede I."/>
            <person name="Drula E."/>
            <person name="Henrissat B."/>
            <person name="Morin E."/>
            <person name="Kohler A."/>
            <person name="Barry K."/>
            <person name="LaButti K."/>
            <person name="Morin E."/>
            <person name="Salamov A."/>
            <person name="Lipzen A."/>
            <person name="Mereny Z."/>
            <person name="Hegedus B."/>
            <person name="Baldrian P."/>
            <person name="Stursova M."/>
            <person name="Weitz H."/>
            <person name="Taylor A."/>
            <person name="Grigoriev I.V."/>
            <person name="Nagy L.G."/>
            <person name="Martin F."/>
            <person name="Kauserud H."/>
        </authorList>
    </citation>
    <scope>NUCLEOTIDE SEQUENCE</scope>
    <source>
        <strain evidence="3">CBHHK002</strain>
    </source>
</reference>
<dbReference type="InterPro" id="IPR015943">
    <property type="entry name" value="WD40/YVTN_repeat-like_dom_sf"/>
</dbReference>
<feature type="repeat" description="WD" evidence="1">
    <location>
        <begin position="5"/>
        <end position="47"/>
    </location>
</feature>
<accession>A0AAD7EEI1</accession>
<dbReference type="SMART" id="SM00320">
    <property type="entry name" value="WD40"/>
    <property type="match status" value="2"/>
</dbReference>
<dbReference type="PROSITE" id="PS50082">
    <property type="entry name" value="WD_REPEATS_2"/>
    <property type="match status" value="1"/>
</dbReference>
<comment type="similarity">
    <text evidence="2">Belongs to the WD repeat coronin family.</text>
</comment>